<dbReference type="Gene3D" id="2.60.120.920">
    <property type="match status" value="1"/>
</dbReference>
<keyword evidence="6" id="KW-1185">Reference proteome</keyword>
<comment type="similarity">
    <text evidence="1">Belongs to the ohanin/vespryn family.</text>
</comment>
<dbReference type="InterPro" id="IPR050143">
    <property type="entry name" value="TRIM/RBCC"/>
</dbReference>
<name>A0A670JS95_PODMU</name>
<feature type="domain" description="B30.2/SPRY" evidence="4">
    <location>
        <begin position="249"/>
        <end position="442"/>
    </location>
</feature>
<dbReference type="SMART" id="SM00449">
    <property type="entry name" value="SPRY"/>
    <property type="match status" value="1"/>
</dbReference>
<evidence type="ECO:0000256" key="1">
    <source>
        <dbReference type="ARBA" id="ARBA00009651"/>
    </source>
</evidence>
<keyword evidence="2" id="KW-0528">Neurotoxin</keyword>
<organism evidence="5 6">
    <name type="scientific">Podarcis muralis</name>
    <name type="common">Wall lizard</name>
    <name type="synonym">Lacerta muralis</name>
    <dbReference type="NCBI Taxonomy" id="64176"/>
    <lineage>
        <taxon>Eukaryota</taxon>
        <taxon>Metazoa</taxon>
        <taxon>Chordata</taxon>
        <taxon>Craniata</taxon>
        <taxon>Vertebrata</taxon>
        <taxon>Euteleostomi</taxon>
        <taxon>Lepidosauria</taxon>
        <taxon>Squamata</taxon>
        <taxon>Bifurcata</taxon>
        <taxon>Unidentata</taxon>
        <taxon>Episquamata</taxon>
        <taxon>Laterata</taxon>
        <taxon>Lacertibaenia</taxon>
        <taxon>Lacertidae</taxon>
        <taxon>Podarcis</taxon>
    </lineage>
</organism>
<dbReference type="Pfam" id="PF00622">
    <property type="entry name" value="SPRY"/>
    <property type="match status" value="1"/>
</dbReference>
<dbReference type="Pfam" id="PF13765">
    <property type="entry name" value="PRY"/>
    <property type="match status" value="1"/>
</dbReference>
<evidence type="ECO:0000313" key="5">
    <source>
        <dbReference type="Ensembl" id="ENSPMRP00000026745.1"/>
    </source>
</evidence>
<proteinExistence type="inferred from homology"/>
<dbReference type="FunFam" id="2.60.120.920:FF:000004">
    <property type="entry name" value="Butyrophilin subfamily 1 member A1"/>
    <property type="match status" value="1"/>
</dbReference>
<dbReference type="InterPro" id="IPR006574">
    <property type="entry name" value="PRY"/>
</dbReference>
<dbReference type="InterPro" id="IPR013320">
    <property type="entry name" value="ConA-like_dom_sf"/>
</dbReference>
<dbReference type="Proteomes" id="UP000472272">
    <property type="component" value="Chromosome 13"/>
</dbReference>
<dbReference type="PANTHER" id="PTHR24103">
    <property type="entry name" value="E3 UBIQUITIN-PROTEIN LIGASE TRIM"/>
    <property type="match status" value="1"/>
</dbReference>
<sequence length="442" mass="50216">MMSRCFKHRFPAYPCFIFRFRWKKNILHCILQVFACLQKFCSRKVCKCFPATVCKQPGLHLHPSPSPVNHHNPLLKRSVEFCVLSSMPLMLLNQPSIMESPTAGADSRKEAEEVVQNALGLHEEAEKLCSGYTEKIQVTLKALHSFREKVATGFKELHDFLYDEESSLMAKTDREEEKHLRFLENKLMDVSEAASSALKLADNLSAADNTSRHDMRMTELQLKQLRMQMARHSKEMRFCGPDVLRSPPLKYSVCRQMLKRAAHCALEDLTLDDSSAHPHLIVSADLKSVKLSPRCQAVPKSLWRFQPCLYVLCSQGFQSGKHYWEVSVGQKTNWVLGVASCRVNRKAVENLAPENGYWVLRKAPRNRFYALSSTPVRLAPSHSPSKVGVLLDYENGKVGFYSAENMVEICTITGDFQEVLHPFFCPGLTLAEEDCYPLTINS</sequence>
<dbReference type="InterPro" id="IPR003879">
    <property type="entry name" value="Butyrophylin_SPRY"/>
</dbReference>
<evidence type="ECO:0000313" key="6">
    <source>
        <dbReference type="Proteomes" id="UP000472272"/>
    </source>
</evidence>
<reference evidence="5" key="3">
    <citation type="submission" date="2025-09" db="UniProtKB">
        <authorList>
            <consortium name="Ensembl"/>
        </authorList>
    </citation>
    <scope>IDENTIFICATION</scope>
</reference>
<dbReference type="InterPro" id="IPR001870">
    <property type="entry name" value="B30.2/SPRY"/>
</dbReference>
<reference evidence="5 6" key="1">
    <citation type="journal article" date="2019" name="Proc. Natl. Acad. Sci. U.S.A.">
        <title>Regulatory changes in pterin and carotenoid genes underlie balanced color polymorphisms in the wall lizard.</title>
        <authorList>
            <person name="Andrade P."/>
            <person name="Pinho C."/>
            <person name="Perez I de Lanuza G."/>
            <person name="Afonso S."/>
            <person name="Brejcha J."/>
            <person name="Rubin C.J."/>
            <person name="Wallerman O."/>
            <person name="Pereira P."/>
            <person name="Sabatino S.J."/>
            <person name="Bellati A."/>
            <person name="Pellitteri-Rosa D."/>
            <person name="Bosakova Z."/>
            <person name="Bunikis I."/>
            <person name="Carretero M.A."/>
            <person name="Feiner N."/>
            <person name="Marsik P."/>
            <person name="Pauperio F."/>
            <person name="Salvi D."/>
            <person name="Soler L."/>
            <person name="While G.M."/>
            <person name="Uller T."/>
            <person name="Font E."/>
            <person name="Andersson L."/>
            <person name="Carneiro M."/>
        </authorList>
    </citation>
    <scope>NUCLEOTIDE SEQUENCE</scope>
</reference>
<dbReference type="SMART" id="SM00589">
    <property type="entry name" value="PRY"/>
    <property type="match status" value="1"/>
</dbReference>
<evidence type="ECO:0000259" key="4">
    <source>
        <dbReference type="PROSITE" id="PS50188"/>
    </source>
</evidence>
<keyword evidence="2" id="KW-0800">Toxin</keyword>
<dbReference type="GeneTree" id="ENSGT01120000271914"/>
<evidence type="ECO:0000256" key="2">
    <source>
        <dbReference type="ARBA" id="ARBA00022699"/>
    </source>
</evidence>
<protein>
    <recommendedName>
        <fullName evidence="4">B30.2/SPRY domain-containing protein</fullName>
    </recommendedName>
</protein>
<dbReference type="PROSITE" id="PS50188">
    <property type="entry name" value="B302_SPRY"/>
    <property type="match status" value="1"/>
</dbReference>
<accession>A0A670JS95</accession>
<dbReference type="OMA" id="FQPCLYV"/>
<evidence type="ECO:0000256" key="3">
    <source>
        <dbReference type="ARBA" id="ARBA00034460"/>
    </source>
</evidence>
<dbReference type="AlphaFoldDB" id="A0A670JS95"/>
<dbReference type="Ensembl" id="ENSPMRT00000028377.1">
    <property type="protein sequence ID" value="ENSPMRP00000026745.1"/>
    <property type="gene ID" value="ENSPMRG00000017288.1"/>
</dbReference>
<dbReference type="SUPFAM" id="SSF49899">
    <property type="entry name" value="Concanavalin A-like lectins/glucanases"/>
    <property type="match status" value="1"/>
</dbReference>
<reference evidence="5" key="2">
    <citation type="submission" date="2025-08" db="UniProtKB">
        <authorList>
            <consortium name="Ensembl"/>
        </authorList>
    </citation>
    <scope>IDENTIFICATION</scope>
</reference>
<dbReference type="PRINTS" id="PR01407">
    <property type="entry name" value="BUTYPHLNCDUF"/>
</dbReference>
<comment type="function">
    <text evidence="3">Neurotoxin that produces dose-dependent hypolocomotion and hyperalgesia in mice. May directly act on the central nervous system, as it is 6500-fold more potent when administered intracerebroventricularly than intraperitoneal.</text>
</comment>
<dbReference type="InterPro" id="IPR043136">
    <property type="entry name" value="B30.2/SPRY_sf"/>
</dbReference>
<dbReference type="CDD" id="cd13733">
    <property type="entry name" value="SPRY_PRY_C-I_1"/>
    <property type="match status" value="1"/>
</dbReference>
<dbReference type="InterPro" id="IPR003877">
    <property type="entry name" value="SPRY_dom"/>
</dbReference>